<dbReference type="Gene3D" id="3.40.630.30">
    <property type="match status" value="1"/>
</dbReference>
<accession>A0ABY5BTK2</accession>
<keyword evidence="1" id="KW-0808">Transferase</keyword>
<gene>
    <name evidence="4" type="ORF">M3M39_06685</name>
</gene>
<organism evidence="4 5">
    <name type="scientific">Fructilactobacillus hinvesii</name>
    <dbReference type="NCBI Taxonomy" id="2940300"/>
    <lineage>
        <taxon>Bacteria</taxon>
        <taxon>Bacillati</taxon>
        <taxon>Bacillota</taxon>
        <taxon>Bacilli</taxon>
        <taxon>Lactobacillales</taxon>
        <taxon>Lactobacillaceae</taxon>
        <taxon>Fructilactobacillus</taxon>
    </lineage>
</organism>
<dbReference type="PROSITE" id="PS51186">
    <property type="entry name" value="GNAT"/>
    <property type="match status" value="1"/>
</dbReference>
<dbReference type="Proteomes" id="UP001057025">
    <property type="component" value="Chromosome"/>
</dbReference>
<evidence type="ECO:0000313" key="5">
    <source>
        <dbReference type="Proteomes" id="UP001057025"/>
    </source>
</evidence>
<dbReference type="SUPFAM" id="SSF55729">
    <property type="entry name" value="Acyl-CoA N-acyltransferases (Nat)"/>
    <property type="match status" value="1"/>
</dbReference>
<evidence type="ECO:0000256" key="1">
    <source>
        <dbReference type="ARBA" id="ARBA00022679"/>
    </source>
</evidence>
<protein>
    <submittedName>
        <fullName evidence="4">GNAT family N-acetyltransferase</fullName>
    </submittedName>
</protein>
<sequence>MSDEVQLRAARATDATALLTLVAQLRHETKLITVDDNLDHQTPAAEAAALERLNASGTNLVVVAALGAELIGLVTITQTSSITGELGIAVLNAYQGLGLGSALLEMALDWFETQSQLSELVLTVKPSNTRAQHLYHQAGFQTTATTETLITMHRRK</sequence>
<dbReference type="InterPro" id="IPR000182">
    <property type="entry name" value="GNAT_dom"/>
</dbReference>
<proteinExistence type="predicted"/>
<dbReference type="InterPro" id="IPR016181">
    <property type="entry name" value="Acyl_CoA_acyltransferase"/>
</dbReference>
<name>A0ABY5BTK2_9LACO</name>
<keyword evidence="5" id="KW-1185">Reference proteome</keyword>
<evidence type="ECO:0000259" key="3">
    <source>
        <dbReference type="PROSITE" id="PS51186"/>
    </source>
</evidence>
<dbReference type="Pfam" id="PF00583">
    <property type="entry name" value="Acetyltransf_1"/>
    <property type="match status" value="1"/>
</dbReference>
<dbReference type="EMBL" id="CP097118">
    <property type="protein sequence ID" value="USS87783.1"/>
    <property type="molecule type" value="Genomic_DNA"/>
</dbReference>
<dbReference type="CDD" id="cd04301">
    <property type="entry name" value="NAT_SF"/>
    <property type="match status" value="1"/>
</dbReference>
<dbReference type="InterPro" id="IPR050832">
    <property type="entry name" value="Bact_Acetyltransf"/>
</dbReference>
<reference evidence="4" key="1">
    <citation type="submission" date="2022-05" db="EMBL/GenBank/DDBJ databases">
        <authorList>
            <person name="Oliphant S.A."/>
            <person name="Watson-Haigh N.S."/>
            <person name="Sumby K.M."/>
            <person name="Gardner J.M."/>
            <person name="Jiranek V."/>
        </authorList>
    </citation>
    <scope>NUCLEOTIDE SEQUENCE</scope>
    <source>
        <strain evidence="4">KI11_C11</strain>
    </source>
</reference>
<keyword evidence="2" id="KW-0012">Acyltransferase</keyword>
<evidence type="ECO:0000313" key="4">
    <source>
        <dbReference type="EMBL" id="USS87783.1"/>
    </source>
</evidence>
<dbReference type="PANTHER" id="PTHR43877:SF2">
    <property type="entry name" value="AMINOALKYLPHOSPHONATE N-ACETYLTRANSFERASE-RELATED"/>
    <property type="match status" value="1"/>
</dbReference>
<feature type="domain" description="N-acetyltransferase" evidence="3">
    <location>
        <begin position="5"/>
        <end position="156"/>
    </location>
</feature>
<dbReference type="PANTHER" id="PTHR43877">
    <property type="entry name" value="AMINOALKYLPHOSPHONATE N-ACETYLTRANSFERASE-RELATED-RELATED"/>
    <property type="match status" value="1"/>
</dbReference>
<evidence type="ECO:0000256" key="2">
    <source>
        <dbReference type="ARBA" id="ARBA00023315"/>
    </source>
</evidence>
<dbReference type="RefSeq" id="WP_252797073.1">
    <property type="nucleotide sequence ID" value="NZ_CP097118.1"/>
</dbReference>